<dbReference type="InterPro" id="IPR013783">
    <property type="entry name" value="Ig-like_fold"/>
</dbReference>
<dbReference type="Pfam" id="PF07686">
    <property type="entry name" value="V-set"/>
    <property type="match status" value="2"/>
</dbReference>
<dbReference type="InterPro" id="IPR007110">
    <property type="entry name" value="Ig-like_dom"/>
</dbReference>
<dbReference type="PROSITE" id="PS50835">
    <property type="entry name" value="IG_LIKE"/>
    <property type="match status" value="2"/>
</dbReference>
<dbReference type="InterPro" id="IPR013106">
    <property type="entry name" value="Ig_V-set"/>
</dbReference>
<dbReference type="GO" id="GO:0009897">
    <property type="term" value="C:external side of plasma membrane"/>
    <property type="evidence" value="ECO:0007669"/>
    <property type="project" value="TreeGrafter"/>
</dbReference>
<evidence type="ECO:0000256" key="2">
    <source>
        <dbReference type="ARBA" id="ARBA00023136"/>
    </source>
</evidence>
<dbReference type="Gene3D" id="2.60.40.10">
    <property type="entry name" value="Immunoglobulins"/>
    <property type="match status" value="2"/>
</dbReference>
<feature type="domain" description="Ig-like" evidence="5">
    <location>
        <begin position="215"/>
        <end position="310"/>
    </location>
</feature>
<dbReference type="InterPro" id="IPR036179">
    <property type="entry name" value="Ig-like_dom_sf"/>
</dbReference>
<dbReference type="PANTHER" id="PTHR24100">
    <property type="entry name" value="BUTYROPHILIN"/>
    <property type="match status" value="1"/>
</dbReference>
<keyword evidence="2 4" id="KW-0472">Membrane</keyword>
<dbReference type="GeneTree" id="ENSGT00930000152923"/>
<evidence type="ECO:0000313" key="7">
    <source>
        <dbReference type="Proteomes" id="UP000694388"/>
    </source>
</evidence>
<evidence type="ECO:0000256" key="1">
    <source>
        <dbReference type="ARBA" id="ARBA00004370"/>
    </source>
</evidence>
<feature type="domain" description="Ig-like" evidence="5">
    <location>
        <begin position="49"/>
        <end position="193"/>
    </location>
</feature>
<reference evidence="6" key="2">
    <citation type="submission" date="2025-09" db="UniProtKB">
        <authorList>
            <consortium name="Ensembl"/>
        </authorList>
    </citation>
    <scope>IDENTIFICATION</scope>
</reference>
<dbReference type="SMART" id="SM00406">
    <property type="entry name" value="IGv"/>
    <property type="match status" value="2"/>
</dbReference>
<accession>A0A8C4Q509</accession>
<reference evidence="6" key="1">
    <citation type="submission" date="2025-08" db="UniProtKB">
        <authorList>
            <consortium name="Ensembl"/>
        </authorList>
    </citation>
    <scope>IDENTIFICATION</scope>
</reference>
<evidence type="ECO:0000259" key="5">
    <source>
        <dbReference type="PROSITE" id="PS50835"/>
    </source>
</evidence>
<proteinExistence type="predicted"/>
<feature type="transmembrane region" description="Helical" evidence="4">
    <location>
        <begin position="341"/>
        <end position="364"/>
    </location>
</feature>
<name>A0A8C4Q509_EPTBU</name>
<dbReference type="Proteomes" id="UP000694388">
    <property type="component" value="Unplaced"/>
</dbReference>
<keyword evidence="7" id="KW-1185">Reference proteome</keyword>
<dbReference type="GO" id="GO:0005102">
    <property type="term" value="F:signaling receptor binding"/>
    <property type="evidence" value="ECO:0007669"/>
    <property type="project" value="TreeGrafter"/>
</dbReference>
<dbReference type="AlphaFoldDB" id="A0A8C4Q509"/>
<dbReference type="GO" id="GO:0001817">
    <property type="term" value="P:regulation of cytokine production"/>
    <property type="evidence" value="ECO:0007669"/>
    <property type="project" value="TreeGrafter"/>
</dbReference>
<dbReference type="Ensembl" id="ENSEBUT00000010645.1">
    <property type="protein sequence ID" value="ENSEBUP00000010106.1"/>
    <property type="gene ID" value="ENSEBUG00000006495.1"/>
</dbReference>
<evidence type="ECO:0000313" key="6">
    <source>
        <dbReference type="Ensembl" id="ENSEBUP00000010106.1"/>
    </source>
</evidence>
<protein>
    <recommendedName>
        <fullName evidence="5">Ig-like domain-containing protein</fullName>
    </recommendedName>
</protein>
<dbReference type="SUPFAM" id="SSF48726">
    <property type="entry name" value="Immunoglobulin"/>
    <property type="match status" value="2"/>
</dbReference>
<dbReference type="InterPro" id="IPR003599">
    <property type="entry name" value="Ig_sub"/>
</dbReference>
<dbReference type="GO" id="GO:0050852">
    <property type="term" value="P:T cell receptor signaling pathway"/>
    <property type="evidence" value="ECO:0007669"/>
    <property type="project" value="TreeGrafter"/>
</dbReference>
<comment type="subcellular location">
    <subcellularLocation>
        <location evidence="1">Membrane</location>
    </subcellularLocation>
</comment>
<sequence>MCLSTWYMCTSKYTNICCGQRRQGANFINKCCFHVRRSRWSLRTSDKLPPVLSAMSSVIFLLIQVILHSVHLTATQQYIGVHFASEGDDVIIRCVISDVSFDGNKFYKVLWLWTPQNSDGKQEILNILKSNGKHTKTSISVNRQRLSDKVTLWAKDKVDYGIFSLVISQVQAEASGNYTCHVKTKNFTHDYITKLFITDGRKELKADFRQIQELGDVNVVLSCKPQRNLCTSHGVSWFFTPLDGKGIKKVIERYQSESGRTYRHWSIKDSFSIQNFKKGDFSLNITSIRREDLGIYKCFVYSRNVHVEITVEMLIQNGISTTIQTKPTEYPNASRGEKTNLLIPILAGTTSTLLIIGIVTLCWCKSSIKGPKRKRLANTSATVAVKMTNVEGRQQHENPLYVSDSVYANNKTRSSGQVRNDAKAKQAQIQVHRNQGDGAGPMGCAGDAEYQDCIYACVSTKLPNSFRCSTKTISELPKYQENLMEDASDELVYAEIDYKMTNDHNASNETSFCA</sequence>
<evidence type="ECO:0000256" key="3">
    <source>
        <dbReference type="ARBA" id="ARBA00023319"/>
    </source>
</evidence>
<evidence type="ECO:0000256" key="4">
    <source>
        <dbReference type="SAM" id="Phobius"/>
    </source>
</evidence>
<keyword evidence="3" id="KW-0393">Immunoglobulin domain</keyword>
<dbReference type="PANTHER" id="PTHR24100:SF151">
    <property type="entry name" value="ICOS LIGAND"/>
    <property type="match status" value="1"/>
</dbReference>
<keyword evidence="4" id="KW-0812">Transmembrane</keyword>
<dbReference type="SMART" id="SM00409">
    <property type="entry name" value="IG"/>
    <property type="match status" value="2"/>
</dbReference>
<organism evidence="6 7">
    <name type="scientific">Eptatretus burgeri</name>
    <name type="common">Inshore hagfish</name>
    <dbReference type="NCBI Taxonomy" id="7764"/>
    <lineage>
        <taxon>Eukaryota</taxon>
        <taxon>Metazoa</taxon>
        <taxon>Chordata</taxon>
        <taxon>Craniata</taxon>
        <taxon>Vertebrata</taxon>
        <taxon>Cyclostomata</taxon>
        <taxon>Myxini</taxon>
        <taxon>Myxiniformes</taxon>
        <taxon>Myxinidae</taxon>
        <taxon>Eptatretinae</taxon>
        <taxon>Eptatretus</taxon>
    </lineage>
</organism>
<dbReference type="InterPro" id="IPR050504">
    <property type="entry name" value="IgSF_BTN/MOG"/>
</dbReference>
<keyword evidence="4" id="KW-1133">Transmembrane helix</keyword>